<keyword evidence="3" id="KW-0132">Cell division</keyword>
<dbReference type="InterPro" id="IPR043129">
    <property type="entry name" value="ATPase_NBD"/>
</dbReference>
<dbReference type="AlphaFoldDB" id="A0AAW3WEE7"/>
<proteinExistence type="predicted"/>
<dbReference type="InterPro" id="IPR050696">
    <property type="entry name" value="FtsA/MreB"/>
</dbReference>
<feature type="domain" description="SHS2" evidence="2">
    <location>
        <begin position="12"/>
        <end position="206"/>
    </location>
</feature>
<reference evidence="3" key="1">
    <citation type="submission" date="2020-04" db="EMBL/GenBank/DDBJ databases">
        <authorList>
            <person name="Brown S."/>
        </authorList>
    </citation>
    <scope>NUCLEOTIDE SEQUENCE</scope>
    <source>
        <strain evidence="3">DJ015</strain>
    </source>
</reference>
<dbReference type="CDD" id="cd24004">
    <property type="entry name" value="ASKHA_NBD_PilM-like"/>
    <property type="match status" value="1"/>
</dbReference>
<keyword evidence="3" id="KW-0131">Cell cycle</keyword>
<dbReference type="SMART" id="SM00842">
    <property type="entry name" value="FtsA"/>
    <property type="match status" value="1"/>
</dbReference>
<dbReference type="GO" id="GO:0051301">
    <property type="term" value="P:cell division"/>
    <property type="evidence" value="ECO:0007669"/>
    <property type="project" value="UniProtKB-KW"/>
</dbReference>
<protein>
    <submittedName>
        <fullName evidence="3">Cell division protein FtsA</fullName>
    </submittedName>
</protein>
<dbReference type="EMBL" id="JABAGV010000062">
    <property type="protein sequence ID" value="MBC2476768.1"/>
    <property type="molecule type" value="Genomic_DNA"/>
</dbReference>
<comment type="caution">
    <text evidence="3">The sequence shown here is derived from an EMBL/GenBank/DDBJ whole genome shotgun (WGS) entry which is preliminary data.</text>
</comment>
<evidence type="ECO:0000313" key="3">
    <source>
        <dbReference type="EMBL" id="MBC2476768.1"/>
    </source>
</evidence>
<evidence type="ECO:0000259" key="2">
    <source>
        <dbReference type="SMART" id="SM00842"/>
    </source>
</evidence>
<gene>
    <name evidence="3" type="ORF">HGI39_19060</name>
</gene>
<dbReference type="SUPFAM" id="SSF53067">
    <property type="entry name" value="Actin-like ATPase domain"/>
    <property type="match status" value="2"/>
</dbReference>
<name>A0AAW3WEE7_CLOBE</name>
<reference evidence="3" key="2">
    <citation type="journal article" date="2022" name="Nat. Biotechnol.">
        <title>Carbon-negative production of acetone and isopropanol by gas fermentation at industrial pilot scale.</title>
        <authorList>
            <person name="Liew F.E."/>
            <person name="Nogle R."/>
            <person name="Abdalla T."/>
            <person name="Rasor B.J."/>
            <person name="Canter C."/>
            <person name="Jensen R.O."/>
            <person name="Wang L."/>
            <person name="Strutz J."/>
            <person name="Chirania P."/>
            <person name="De Tissera S."/>
            <person name="Mueller A.P."/>
            <person name="Ruan Z."/>
            <person name="Gao A."/>
            <person name="Tran L."/>
            <person name="Engle N.L."/>
            <person name="Bromley J.C."/>
            <person name="Daniell J."/>
            <person name="Conrado R."/>
            <person name="Tschaplinski T.J."/>
            <person name="Giannone R.J."/>
            <person name="Hettich R.L."/>
            <person name="Karim A.S."/>
            <person name="Simpson S.D."/>
            <person name="Brown S.D."/>
            <person name="Leang C."/>
            <person name="Jewett M.C."/>
            <person name="Kopke M."/>
        </authorList>
    </citation>
    <scope>NUCLEOTIDE SEQUENCE</scope>
    <source>
        <strain evidence="3">DJ015</strain>
    </source>
</reference>
<dbReference type="InterPro" id="IPR003494">
    <property type="entry name" value="SHS2_FtsA"/>
</dbReference>
<organism evidence="3 4">
    <name type="scientific">Clostridium beijerinckii</name>
    <name type="common">Clostridium MP</name>
    <dbReference type="NCBI Taxonomy" id="1520"/>
    <lineage>
        <taxon>Bacteria</taxon>
        <taxon>Bacillati</taxon>
        <taxon>Bacillota</taxon>
        <taxon>Clostridia</taxon>
        <taxon>Eubacteriales</taxon>
        <taxon>Clostridiaceae</taxon>
        <taxon>Clostridium</taxon>
    </lineage>
</organism>
<dbReference type="PANTHER" id="PTHR32432:SF3">
    <property type="entry name" value="ETHANOLAMINE UTILIZATION PROTEIN EUTJ"/>
    <property type="match status" value="1"/>
</dbReference>
<dbReference type="Gene3D" id="3.30.420.40">
    <property type="match status" value="2"/>
</dbReference>
<accession>A0AAW3WEE7</accession>
<dbReference type="Pfam" id="PF14450">
    <property type="entry name" value="FtsA"/>
    <property type="match status" value="1"/>
</dbReference>
<sequence>MELKRFNQKDIIFALDIGTRSIIGTVGIVKDKKFQVVCEKYLEHEERAMVDGQIHDINLVASVVQKVKNYLEDELEIQLNEVSIAAAGRFLRTIDVRADIELNDDEEVNKEIIRSLELSAVRKAEEQIASTTEGKLYCVGYSVRNFYLNGFLISNLLGHKGENIGAEVIATFLPRSVIDSLYAVMNRVNLKVVNLTLEPIAAMEAAIPKNLRLLNIALVDIGAGTSDIAISSKESISAYGMVPMAGDEITETIVQEYLVDFNTAENIKRSIVKEEEVKYIDVLGMENIISSESVYKLIDSIVIKTGEEISKKILELNGGKAPSAVFLVGGGAHTPGILEAIADKLKLPPQRIAIKDRQAVIECVADNDMGSSGVTVLGIALTAIRSMGNDFIDVVLNNDPISLFNSHKHNIMDVLLQAGINPSLLISKNGKSVRFNYNGCKRIVFGEYGTNAKITINGEEATLETEVKANDNIILEYAQNGKDASPKLSENIRNINSVSIYLDDNIMNIEPVTLVNEKREELDYIIKNGDEIRVFLPCKVNEFKKYILKEEVILLKGGEYLEDNYEILEGDHIVIKAMDSHIGHEEAAKVNDREDYVDVIESENIEGCNEDSENINSDKIEIAIGREEFRNITVNINGENIVLKGKVQYLIVDIFEYIDFDLTVPKGIINLNLNGEKAPYTANIKDGDIIEVFWSDN</sequence>
<dbReference type="RefSeq" id="WP_171780246.1">
    <property type="nucleotide sequence ID" value="NZ_JABAGV010000062.1"/>
</dbReference>
<dbReference type="Proteomes" id="UP001194098">
    <property type="component" value="Unassembled WGS sequence"/>
</dbReference>
<keyword evidence="1" id="KW-0694">RNA-binding</keyword>
<evidence type="ECO:0000313" key="4">
    <source>
        <dbReference type="Proteomes" id="UP001194098"/>
    </source>
</evidence>
<dbReference type="GO" id="GO:0003723">
    <property type="term" value="F:RNA binding"/>
    <property type="evidence" value="ECO:0007669"/>
    <property type="project" value="UniProtKB-KW"/>
</dbReference>
<dbReference type="PROSITE" id="PS50889">
    <property type="entry name" value="S4"/>
    <property type="match status" value="1"/>
</dbReference>
<evidence type="ECO:0000256" key="1">
    <source>
        <dbReference type="PROSITE-ProRule" id="PRU00182"/>
    </source>
</evidence>
<dbReference type="PANTHER" id="PTHR32432">
    <property type="entry name" value="CELL DIVISION PROTEIN FTSA-RELATED"/>
    <property type="match status" value="1"/>
</dbReference>